<evidence type="ECO:0000313" key="3">
    <source>
        <dbReference type="Proteomes" id="UP001596549"/>
    </source>
</evidence>
<keyword evidence="1" id="KW-0175">Coiled coil</keyword>
<protein>
    <submittedName>
        <fullName evidence="2">Uncharacterized protein</fullName>
    </submittedName>
</protein>
<dbReference type="Proteomes" id="UP001596549">
    <property type="component" value="Unassembled WGS sequence"/>
</dbReference>
<keyword evidence="3" id="KW-1185">Reference proteome</keyword>
<dbReference type="Gene3D" id="3.40.50.300">
    <property type="entry name" value="P-loop containing nucleotide triphosphate hydrolases"/>
    <property type="match status" value="1"/>
</dbReference>
<evidence type="ECO:0000313" key="2">
    <source>
        <dbReference type="EMBL" id="MFC7370746.1"/>
    </source>
</evidence>
<evidence type="ECO:0000256" key="1">
    <source>
        <dbReference type="SAM" id="Coils"/>
    </source>
</evidence>
<proteinExistence type="predicted"/>
<comment type="caution">
    <text evidence="2">The sequence shown here is derived from an EMBL/GenBank/DDBJ whole genome shotgun (WGS) entry which is preliminary data.</text>
</comment>
<dbReference type="RefSeq" id="WP_379746640.1">
    <property type="nucleotide sequence ID" value="NZ_JBHTCP010000006.1"/>
</dbReference>
<dbReference type="SUPFAM" id="SSF52540">
    <property type="entry name" value="P-loop containing nucleoside triphosphate hydrolases"/>
    <property type="match status" value="1"/>
</dbReference>
<dbReference type="InterPro" id="IPR027417">
    <property type="entry name" value="P-loop_NTPase"/>
</dbReference>
<sequence>MVTNDFVYYLDQFNVISPNHAKIYDEYTNTNERFTFTIQTKVEEYLESIFEKNPHSVILSGNAGDGKTRLCRQIYNSLSNEKLLEWPESGIIELEFGKGTLRIVKDLSELKDEIIYRELSDLNRGIQNNHSNKIFYLIAANEGKLSKFLSQYEELEALREMVKNRFQSYENNDNRLTVINLLDVTSSVYVEKVLNEWNKEENWNICEECPMNKRCIIYHNHKKSSDNKVQKSIVNQYRILDYLDTHITMREMLIHNSYVLTGGYTCRDIYDADYRELEEQTKRVYYQNFFGHDVIHEAFSEMKAMKVFKSIDPGVYSHSVVDDFIINGDISGNVELEKIHKEIFNNAIDLQFGFFLKQLKLYRDHNKTSDHGLITKWIPQLRRKLFFELNDTEQINVKTLLPFEYVTEYEQLFDDKQKQKHLKKELANGLNRSFSKKLVENKKNAELISTSENLLIHEVFKVKEIRFEQEEERNDLDRIPSNFRVIINSSLVLPINLFLFEFLMRVNGGSTFNILQQEVEILIDTFKNELIQISEPSDEQLNVLRLDKNKGLYVEDAIMIP</sequence>
<gene>
    <name evidence="2" type="ORF">ACFQPF_03555</name>
</gene>
<name>A0ABW2NK05_9BACL</name>
<dbReference type="EMBL" id="JBHTCP010000006">
    <property type="protein sequence ID" value="MFC7370746.1"/>
    <property type="molecule type" value="Genomic_DNA"/>
</dbReference>
<accession>A0ABW2NK05</accession>
<organism evidence="2 3">
    <name type="scientific">Fictibacillus iocasae</name>
    <dbReference type="NCBI Taxonomy" id="2715437"/>
    <lineage>
        <taxon>Bacteria</taxon>
        <taxon>Bacillati</taxon>
        <taxon>Bacillota</taxon>
        <taxon>Bacilli</taxon>
        <taxon>Bacillales</taxon>
        <taxon>Fictibacillaceae</taxon>
        <taxon>Fictibacillus</taxon>
    </lineage>
</organism>
<feature type="coiled-coil region" evidence="1">
    <location>
        <begin position="145"/>
        <end position="172"/>
    </location>
</feature>
<reference evidence="3" key="1">
    <citation type="journal article" date="2019" name="Int. J. Syst. Evol. Microbiol.">
        <title>The Global Catalogue of Microorganisms (GCM) 10K type strain sequencing project: providing services to taxonomists for standard genome sequencing and annotation.</title>
        <authorList>
            <consortium name="The Broad Institute Genomics Platform"/>
            <consortium name="The Broad Institute Genome Sequencing Center for Infectious Disease"/>
            <person name="Wu L."/>
            <person name="Ma J."/>
        </authorList>
    </citation>
    <scope>NUCLEOTIDE SEQUENCE [LARGE SCALE GENOMIC DNA]</scope>
    <source>
        <strain evidence="3">NBRC 106396</strain>
    </source>
</reference>